<evidence type="ECO:0000313" key="1">
    <source>
        <dbReference type="EMBL" id="RNJ58100.1"/>
    </source>
</evidence>
<evidence type="ECO:0000313" key="2">
    <source>
        <dbReference type="Proteomes" id="UP000267145"/>
    </source>
</evidence>
<dbReference type="AlphaFoldDB" id="A0A3M9YG42"/>
<dbReference type="GeneID" id="39608934"/>
<dbReference type="EMBL" id="RBVV01000031">
    <property type="protein sequence ID" value="RNJ58100.1"/>
    <property type="molecule type" value="Genomic_DNA"/>
</dbReference>
<gene>
    <name evidence="1" type="ORF">D7B24_005245</name>
</gene>
<reference evidence="1 2" key="1">
    <citation type="submission" date="2018-10" db="EMBL/GenBank/DDBJ databases">
        <title>Genome sequence of Verticillium nonalfalfae VnAa140.</title>
        <authorList>
            <person name="Stajich J.E."/>
            <person name="Kasson M.T."/>
        </authorList>
    </citation>
    <scope>NUCLEOTIDE SEQUENCE [LARGE SCALE GENOMIC DNA]</scope>
    <source>
        <strain evidence="1 2">VnAa140</strain>
    </source>
</reference>
<name>A0A3M9YG42_9PEZI</name>
<dbReference type="Proteomes" id="UP000267145">
    <property type="component" value="Unassembled WGS sequence"/>
</dbReference>
<protein>
    <submittedName>
        <fullName evidence="1">Uncharacterized protein</fullName>
    </submittedName>
</protein>
<dbReference type="RefSeq" id="XP_028496258.1">
    <property type="nucleotide sequence ID" value="XM_028639404.1"/>
</dbReference>
<organism evidence="1 2">
    <name type="scientific">Verticillium nonalfalfae</name>
    <dbReference type="NCBI Taxonomy" id="1051616"/>
    <lineage>
        <taxon>Eukaryota</taxon>
        <taxon>Fungi</taxon>
        <taxon>Dikarya</taxon>
        <taxon>Ascomycota</taxon>
        <taxon>Pezizomycotina</taxon>
        <taxon>Sordariomycetes</taxon>
        <taxon>Hypocreomycetidae</taxon>
        <taxon>Glomerellales</taxon>
        <taxon>Plectosphaerellaceae</taxon>
        <taxon>Verticillium</taxon>
    </lineage>
</organism>
<accession>A0A3M9YG42</accession>
<proteinExistence type="predicted"/>
<sequence>MSVFVTSRLAGRHQHAPTPTIAANLITEDDPHRLSRDLFYAPFVPFRFVLTAHGYQ</sequence>
<comment type="caution">
    <text evidence="1">The sequence shown here is derived from an EMBL/GenBank/DDBJ whole genome shotgun (WGS) entry which is preliminary data.</text>
</comment>
<keyword evidence="2" id="KW-1185">Reference proteome</keyword>